<evidence type="ECO:0000256" key="3">
    <source>
        <dbReference type="ARBA" id="ARBA00022692"/>
    </source>
</evidence>
<dbReference type="Gene3D" id="1.10.3860.10">
    <property type="entry name" value="Sodium:dicarboxylate symporter"/>
    <property type="match status" value="1"/>
</dbReference>
<feature type="transmembrane region" description="Helical" evidence="6">
    <location>
        <begin position="222"/>
        <end position="245"/>
    </location>
</feature>
<accession>A0A9W8RB45</accession>
<comment type="caution">
    <text evidence="8">The sequence shown here is derived from an EMBL/GenBank/DDBJ whole genome shotgun (WGS) entry which is preliminary data.</text>
</comment>
<feature type="compositionally biased region" description="Basic and acidic residues" evidence="7">
    <location>
        <begin position="1"/>
        <end position="10"/>
    </location>
</feature>
<dbReference type="EMBL" id="JAOQAV010000011">
    <property type="protein sequence ID" value="KAJ4190136.1"/>
    <property type="molecule type" value="Genomic_DNA"/>
</dbReference>
<reference evidence="8" key="1">
    <citation type="submission" date="2022-09" db="EMBL/GenBank/DDBJ databases">
        <title>Fusarium specimens isolated from Avocado Roots.</title>
        <authorList>
            <person name="Stajich J."/>
            <person name="Roper C."/>
            <person name="Heimlech-Rivalta G."/>
        </authorList>
    </citation>
    <scope>NUCLEOTIDE SEQUENCE</scope>
    <source>
        <strain evidence="8">A02</strain>
    </source>
</reference>
<dbReference type="Pfam" id="PF00375">
    <property type="entry name" value="SDF"/>
    <property type="match status" value="1"/>
</dbReference>
<keyword evidence="5 6" id="KW-0472">Membrane</keyword>
<dbReference type="GO" id="GO:0005886">
    <property type="term" value="C:plasma membrane"/>
    <property type="evidence" value="ECO:0007669"/>
    <property type="project" value="TreeGrafter"/>
</dbReference>
<keyword evidence="3 6" id="KW-0812">Transmembrane</keyword>
<evidence type="ECO:0000256" key="4">
    <source>
        <dbReference type="ARBA" id="ARBA00022989"/>
    </source>
</evidence>
<organism evidence="8 9">
    <name type="scientific">Fusarium falciforme</name>
    <dbReference type="NCBI Taxonomy" id="195108"/>
    <lineage>
        <taxon>Eukaryota</taxon>
        <taxon>Fungi</taxon>
        <taxon>Dikarya</taxon>
        <taxon>Ascomycota</taxon>
        <taxon>Pezizomycotina</taxon>
        <taxon>Sordariomycetes</taxon>
        <taxon>Hypocreomycetidae</taxon>
        <taxon>Hypocreales</taxon>
        <taxon>Nectriaceae</taxon>
        <taxon>Fusarium</taxon>
        <taxon>Fusarium solani species complex</taxon>
    </lineage>
</organism>
<evidence type="ECO:0000256" key="7">
    <source>
        <dbReference type="SAM" id="MobiDB-lite"/>
    </source>
</evidence>
<feature type="region of interest" description="Disordered" evidence="7">
    <location>
        <begin position="1"/>
        <end position="60"/>
    </location>
</feature>
<feature type="region of interest" description="Disordered" evidence="7">
    <location>
        <begin position="489"/>
        <end position="509"/>
    </location>
</feature>
<keyword evidence="9" id="KW-1185">Reference proteome</keyword>
<comment type="subcellular location">
    <subcellularLocation>
        <location evidence="1 6">Membrane</location>
        <topology evidence="1 6">Multi-pass membrane protein</topology>
    </subcellularLocation>
</comment>
<feature type="transmembrane region" description="Helical" evidence="6">
    <location>
        <begin position="386"/>
        <end position="403"/>
    </location>
</feature>
<evidence type="ECO:0000256" key="5">
    <source>
        <dbReference type="ARBA" id="ARBA00023136"/>
    </source>
</evidence>
<feature type="transmembrane region" description="Helical" evidence="6">
    <location>
        <begin position="116"/>
        <end position="137"/>
    </location>
</feature>
<dbReference type="AlphaFoldDB" id="A0A9W8RB45"/>
<dbReference type="GO" id="GO:0005313">
    <property type="term" value="F:L-glutamate transmembrane transporter activity"/>
    <property type="evidence" value="ECO:0007669"/>
    <property type="project" value="TreeGrafter"/>
</dbReference>
<proteinExistence type="inferred from homology"/>
<dbReference type="InterPro" id="IPR036458">
    <property type="entry name" value="Na:dicarbo_symporter_sf"/>
</dbReference>
<feature type="transmembrane region" description="Helical" evidence="6">
    <location>
        <begin position="78"/>
        <end position="96"/>
    </location>
</feature>
<keyword evidence="4 6" id="KW-1133">Transmembrane helix</keyword>
<feature type="transmembrane region" description="Helical" evidence="6">
    <location>
        <begin position="298"/>
        <end position="324"/>
    </location>
</feature>
<comment type="similarity">
    <text evidence="6">Belongs to the dicarboxylate/amino acid:cation symporter (DAACS) (TC 2.A.23) family.</text>
</comment>
<gene>
    <name evidence="8" type="ORF">NW755_005276</name>
</gene>
<keyword evidence="2 6" id="KW-0813">Transport</keyword>
<keyword evidence="6" id="KW-0769">Symport</keyword>
<dbReference type="InterPro" id="IPR001991">
    <property type="entry name" value="Na-dicarboxylate_symporter"/>
</dbReference>
<feature type="transmembrane region" description="Helical" evidence="6">
    <location>
        <begin position="266"/>
        <end position="286"/>
    </location>
</feature>
<evidence type="ECO:0000313" key="9">
    <source>
        <dbReference type="Proteomes" id="UP001152087"/>
    </source>
</evidence>
<feature type="compositionally biased region" description="Polar residues" evidence="7">
    <location>
        <begin position="11"/>
        <end position="24"/>
    </location>
</feature>
<name>A0A9W8RB45_9HYPO</name>
<evidence type="ECO:0000256" key="2">
    <source>
        <dbReference type="ARBA" id="ARBA00022448"/>
    </source>
</evidence>
<dbReference type="SUPFAM" id="SSF118215">
    <property type="entry name" value="Proton glutamate symport protein"/>
    <property type="match status" value="1"/>
</dbReference>
<dbReference type="Proteomes" id="UP001152087">
    <property type="component" value="Unassembled WGS sequence"/>
</dbReference>
<feature type="transmembrane region" description="Helical" evidence="6">
    <location>
        <begin position="409"/>
        <end position="438"/>
    </location>
</feature>
<dbReference type="OrthoDB" id="5877963at2759"/>
<dbReference type="PRINTS" id="PR00173">
    <property type="entry name" value="EDTRNSPORT"/>
</dbReference>
<dbReference type="PANTHER" id="PTHR11958">
    <property type="entry name" value="SODIUM/DICARBOXYLATE SYMPORTER-RELATED"/>
    <property type="match status" value="1"/>
</dbReference>
<evidence type="ECO:0000256" key="6">
    <source>
        <dbReference type="RuleBase" id="RU361216"/>
    </source>
</evidence>
<feature type="transmembrane region" description="Helical" evidence="6">
    <location>
        <begin position="149"/>
        <end position="178"/>
    </location>
</feature>
<dbReference type="GO" id="GO:0015501">
    <property type="term" value="F:glutamate:sodium symporter activity"/>
    <property type="evidence" value="ECO:0007669"/>
    <property type="project" value="TreeGrafter"/>
</dbReference>
<dbReference type="GO" id="GO:0015175">
    <property type="term" value="F:neutral L-amino acid transmembrane transporter activity"/>
    <property type="evidence" value="ECO:0007669"/>
    <property type="project" value="TreeGrafter"/>
</dbReference>
<evidence type="ECO:0000313" key="8">
    <source>
        <dbReference type="EMBL" id="KAJ4190136.1"/>
    </source>
</evidence>
<feature type="compositionally biased region" description="Basic and acidic residues" evidence="7">
    <location>
        <begin position="497"/>
        <end position="509"/>
    </location>
</feature>
<dbReference type="InterPro" id="IPR050746">
    <property type="entry name" value="DAACS"/>
</dbReference>
<evidence type="ECO:0000256" key="1">
    <source>
        <dbReference type="ARBA" id="ARBA00004141"/>
    </source>
</evidence>
<dbReference type="PANTHER" id="PTHR11958:SF63">
    <property type="entry name" value="AMINO ACID TRANSPORTER"/>
    <property type="match status" value="1"/>
</dbReference>
<sequence length="509" mass="55463">MSAPESKDISGTETQPVRTNSNPTVAAEEQSSKKQWWHRNKKSSDEGANSGPDVAAVQTEEHEVKKPWWHSIKEPGSALQIITAALLAIAIGLIVTTQVEKVPDAARVLISIPGDLWLRSLKAVVLPLIVCSMLLAVTRLREMSNGGSLLAKWVVGYYIITTLISITLSCLMTGLVWAHQFKEVGEDSLRMDDDEESTVDTSERPIHQVVLEMFQSFIPSNVVYAMANDQLLAIIITAIIVGYLIESSQSPIIRVTEEIERMITKIITWLIKMAPIGVFFLILPNLMKLDIGEIGLNLGILIGGTLSTMLIHILVIVPIIFFTFTRMNAYSYWLKISPAWVTAWGSASSAATLPVTLRCAKARGIPATIYKFSCPLGCLINMDGTAIYLPAAVTFLAATQGITLGPVDYIIVALLSTLASIGVSPIPSASLVLSIMIARSVNVELTGMYAVIVAIDWFLDRFRTAVNVSGDLFAGMIVYKMTGIEDPPEVVDEEAREADSNEKDASNKV</sequence>
<protein>
    <recommendedName>
        <fullName evidence="6">Amino acid transporter</fullName>
    </recommendedName>
</protein>